<reference evidence="1 2" key="1">
    <citation type="journal article" date="2015" name="Genome Biol. Evol.">
        <title>Comparative Genomics of a Bacterivorous Green Alga Reveals Evolutionary Causalities and Consequences of Phago-Mixotrophic Mode of Nutrition.</title>
        <authorList>
            <person name="Burns J.A."/>
            <person name="Paasch A."/>
            <person name="Narechania A."/>
            <person name="Kim E."/>
        </authorList>
    </citation>
    <scope>NUCLEOTIDE SEQUENCE [LARGE SCALE GENOMIC DNA]</scope>
    <source>
        <strain evidence="1 2">PLY_AMNH</strain>
    </source>
</reference>
<sequence length="225" mass="25701">MDELHGTRSQVTVATVDRQLPEHGVEELQDIAQVKDWLASIKNSREISVNVTNIAKRTVSPSVTFLTNIQTITNDAIFGFFEKGFDNTHDFLTAYGMDAKLGAAACMTETQLHYRKMLAKLVWTFINTTPRATREDVIQYTESKAVMIYDDCVRWDVNKLFKPVDNNCKSLLTYAEERVRSLMNPTHIAATKTDERKRILGVNPDNEILDADQRVRKAQRCCLRE</sequence>
<protein>
    <submittedName>
        <fullName evidence="1">Uncharacterized protein</fullName>
    </submittedName>
</protein>
<dbReference type="AlphaFoldDB" id="A0AAE0G852"/>
<organism evidence="1 2">
    <name type="scientific">Cymbomonas tetramitiformis</name>
    <dbReference type="NCBI Taxonomy" id="36881"/>
    <lineage>
        <taxon>Eukaryota</taxon>
        <taxon>Viridiplantae</taxon>
        <taxon>Chlorophyta</taxon>
        <taxon>Pyramimonadophyceae</taxon>
        <taxon>Pyramimonadales</taxon>
        <taxon>Pyramimonadaceae</taxon>
        <taxon>Cymbomonas</taxon>
    </lineage>
</organism>
<name>A0AAE0G852_9CHLO</name>
<comment type="caution">
    <text evidence="1">The sequence shown here is derived from an EMBL/GenBank/DDBJ whole genome shotgun (WGS) entry which is preliminary data.</text>
</comment>
<evidence type="ECO:0000313" key="2">
    <source>
        <dbReference type="Proteomes" id="UP001190700"/>
    </source>
</evidence>
<dbReference type="EMBL" id="LGRX02008618">
    <property type="protein sequence ID" value="KAK3273162.1"/>
    <property type="molecule type" value="Genomic_DNA"/>
</dbReference>
<evidence type="ECO:0000313" key="1">
    <source>
        <dbReference type="EMBL" id="KAK3273162.1"/>
    </source>
</evidence>
<dbReference type="Proteomes" id="UP001190700">
    <property type="component" value="Unassembled WGS sequence"/>
</dbReference>
<keyword evidence="2" id="KW-1185">Reference proteome</keyword>
<proteinExistence type="predicted"/>
<gene>
    <name evidence="1" type="ORF">CYMTET_18585</name>
</gene>
<accession>A0AAE0G852</accession>